<dbReference type="GO" id="GO:0005634">
    <property type="term" value="C:nucleus"/>
    <property type="evidence" value="ECO:0007669"/>
    <property type="project" value="UniProtKB-SubCell"/>
</dbReference>
<dbReference type="InterPro" id="IPR049470">
    <property type="entry name" value="TRM61_C"/>
</dbReference>
<feature type="compositionally biased region" description="Acidic residues" evidence="8">
    <location>
        <begin position="1"/>
        <end position="36"/>
    </location>
</feature>
<dbReference type="PANTHER" id="PTHR12133">
    <property type="entry name" value="TRNA (ADENINE(58)-N(1))-METHYLTRANSFERASE"/>
    <property type="match status" value="1"/>
</dbReference>
<keyword evidence="11" id="KW-1185">Reference proteome</keyword>
<dbReference type="Pfam" id="PF08704">
    <property type="entry name" value="GCD14"/>
    <property type="match status" value="1"/>
</dbReference>
<dbReference type="EC" id="2.1.1.220" evidence="2"/>
<evidence type="ECO:0000256" key="1">
    <source>
        <dbReference type="ARBA" id="ARBA00004123"/>
    </source>
</evidence>
<evidence type="ECO:0000256" key="5">
    <source>
        <dbReference type="ARBA" id="ARBA00022691"/>
    </source>
</evidence>
<feature type="region of interest" description="Disordered" evidence="8">
    <location>
        <begin position="1"/>
        <end position="105"/>
    </location>
</feature>
<accession>A0A5B8MRB6</accession>
<evidence type="ECO:0000259" key="9">
    <source>
        <dbReference type="Pfam" id="PF08704"/>
    </source>
</evidence>
<dbReference type="InterPro" id="IPR014816">
    <property type="entry name" value="tRNA_MeTrfase_Gcd14"/>
</dbReference>
<feature type="compositionally biased region" description="Acidic residues" evidence="8">
    <location>
        <begin position="47"/>
        <end position="58"/>
    </location>
</feature>
<dbReference type="GO" id="GO:0031515">
    <property type="term" value="C:tRNA (m1A) methyltransferase complex"/>
    <property type="evidence" value="ECO:0007669"/>
    <property type="project" value="InterPro"/>
</dbReference>
<keyword evidence="4 10" id="KW-0808">Transferase</keyword>
<sequence>METEQELNQLLEEEEDGLEEEEDGVDEVLVEEEENEDTGRVENDVTSMDEDALEEDEEAPTRKRKAERDPPAADQEKPQGDAEGSDLSNDEEGAEVIEEEEEEEEEAQVLADAIPWRSSAGAATSGVESLVRDGDLVVVYERHDRMKALRVTKGGILQNRYGVFDQGAWIDKLHFGSVAYAKQFPKKDGAKKEASKRGGQRKRMNGSRQDGFVYVLRPTSELWSLVLPHRTQILYVADISTVVMHLRLRPGMRVVESGTGSGSLTHALYRAVAPSGSVFTFEYHGVRADKAREEFVDHGIDLKSAAADSGKGGVWVEQRDIEQLGFPTDGELYPEGSVDAVFLDLPGPWKAIPSATKCLKVGGTLCSFSPCIEQVQKTLEAMNEENVFYRMRTMEILLRPYELRTEKFNLMTEPGELVAPRTFSAGKDPSRFVRQPSESRLMAIPSEDMRGHTGYLTFAQKVKFDK</sequence>
<reference evidence="10 11" key="1">
    <citation type="submission" date="2018-07" db="EMBL/GenBank/DDBJ databases">
        <title>The complete nuclear genome of the prasinophyte Chloropicon primus (CCMP1205).</title>
        <authorList>
            <person name="Pombert J.-F."/>
            <person name="Otis C."/>
            <person name="Turmel M."/>
            <person name="Lemieux C."/>
        </authorList>
    </citation>
    <scope>NUCLEOTIDE SEQUENCE [LARGE SCALE GENOMIC DNA]</scope>
    <source>
        <strain evidence="10 11">CCMP1205</strain>
    </source>
</reference>
<evidence type="ECO:0000256" key="7">
    <source>
        <dbReference type="ARBA" id="ARBA00023242"/>
    </source>
</evidence>
<evidence type="ECO:0000256" key="3">
    <source>
        <dbReference type="ARBA" id="ARBA00022603"/>
    </source>
</evidence>
<keyword evidence="5" id="KW-0949">S-adenosyl-L-methionine</keyword>
<dbReference type="PANTHER" id="PTHR12133:SF2">
    <property type="entry name" value="TRNA (ADENINE(58)-N(1))-METHYLTRANSFERASE CATALYTIC SUBUNIT TRMT61A"/>
    <property type="match status" value="1"/>
</dbReference>
<evidence type="ECO:0000256" key="6">
    <source>
        <dbReference type="ARBA" id="ARBA00022694"/>
    </source>
</evidence>
<dbReference type="Gene3D" id="3.10.330.20">
    <property type="match status" value="1"/>
</dbReference>
<dbReference type="OrthoDB" id="1925287at2759"/>
<keyword evidence="3 10" id="KW-0489">Methyltransferase</keyword>
<dbReference type="GO" id="GO:0160107">
    <property type="term" value="F:tRNA (adenine(58)-N1)-methyltransferase activity"/>
    <property type="evidence" value="ECO:0007669"/>
    <property type="project" value="UniProtKB-EC"/>
</dbReference>
<evidence type="ECO:0000256" key="2">
    <source>
        <dbReference type="ARBA" id="ARBA00012796"/>
    </source>
</evidence>
<evidence type="ECO:0000313" key="11">
    <source>
        <dbReference type="Proteomes" id="UP000316726"/>
    </source>
</evidence>
<dbReference type="Proteomes" id="UP000316726">
    <property type="component" value="Chromosome 9"/>
</dbReference>
<dbReference type="GO" id="GO:0030488">
    <property type="term" value="P:tRNA methylation"/>
    <property type="evidence" value="ECO:0007669"/>
    <property type="project" value="InterPro"/>
</dbReference>
<evidence type="ECO:0000313" key="10">
    <source>
        <dbReference type="EMBL" id="QDZ22983.1"/>
    </source>
</evidence>
<feature type="compositionally biased region" description="Basic and acidic residues" evidence="8">
    <location>
        <begin position="66"/>
        <end position="80"/>
    </location>
</feature>
<dbReference type="AlphaFoldDB" id="A0A5B8MRB6"/>
<organism evidence="10 11">
    <name type="scientific">Chloropicon primus</name>
    <dbReference type="NCBI Taxonomy" id="1764295"/>
    <lineage>
        <taxon>Eukaryota</taxon>
        <taxon>Viridiplantae</taxon>
        <taxon>Chlorophyta</taxon>
        <taxon>Chloropicophyceae</taxon>
        <taxon>Chloropicales</taxon>
        <taxon>Chloropicaceae</taxon>
        <taxon>Chloropicon</taxon>
    </lineage>
</organism>
<dbReference type="EMBL" id="CP031042">
    <property type="protein sequence ID" value="QDZ22983.1"/>
    <property type="molecule type" value="Genomic_DNA"/>
</dbReference>
<evidence type="ECO:0000256" key="8">
    <source>
        <dbReference type="SAM" id="MobiDB-lite"/>
    </source>
</evidence>
<evidence type="ECO:0000256" key="4">
    <source>
        <dbReference type="ARBA" id="ARBA00022679"/>
    </source>
</evidence>
<feature type="domain" description="tRNA (adenine(58)-N(1))-methyltransferase catalytic subunit TRM61 C-terminal" evidence="9">
    <location>
        <begin position="211"/>
        <end position="460"/>
    </location>
</feature>
<name>A0A5B8MRB6_9CHLO</name>
<dbReference type="STRING" id="1764295.A0A5B8MRB6"/>
<comment type="subcellular location">
    <subcellularLocation>
        <location evidence="1">Nucleus</location>
    </subcellularLocation>
</comment>
<keyword evidence="6" id="KW-0819">tRNA processing</keyword>
<dbReference type="Gene3D" id="3.40.50.150">
    <property type="entry name" value="Vaccinia Virus protein VP39"/>
    <property type="match status" value="1"/>
</dbReference>
<dbReference type="PROSITE" id="PS51620">
    <property type="entry name" value="SAM_TRM61"/>
    <property type="match status" value="1"/>
</dbReference>
<dbReference type="SUPFAM" id="SSF53335">
    <property type="entry name" value="S-adenosyl-L-methionine-dependent methyltransferases"/>
    <property type="match status" value="1"/>
</dbReference>
<gene>
    <name evidence="10" type="ORF">A3770_09p55010</name>
</gene>
<proteinExistence type="predicted"/>
<feature type="compositionally biased region" description="Acidic residues" evidence="8">
    <location>
        <begin position="88"/>
        <end position="105"/>
    </location>
</feature>
<keyword evidence="7" id="KW-0539">Nucleus</keyword>
<dbReference type="InterPro" id="IPR029063">
    <property type="entry name" value="SAM-dependent_MTases_sf"/>
</dbReference>
<protein>
    <recommendedName>
        <fullName evidence="2">tRNA (adenine(58)-N(1))-methyltransferase</fullName>
        <ecNumber evidence="2">2.1.1.220</ecNumber>
    </recommendedName>
</protein>